<keyword evidence="12" id="KW-1185">Reference proteome</keyword>
<dbReference type="Proteomes" id="UP000450676">
    <property type="component" value="Unassembled WGS sequence"/>
</dbReference>
<name>A0A7X4KQH1_9BURK</name>
<dbReference type="InterPro" id="IPR005580">
    <property type="entry name" value="DbpA/CsdA_RNA-bd_dom"/>
</dbReference>
<feature type="compositionally biased region" description="Low complexity" evidence="9">
    <location>
        <begin position="151"/>
        <end position="161"/>
    </location>
</feature>
<evidence type="ECO:0000256" key="9">
    <source>
        <dbReference type="SAM" id="MobiDB-lite"/>
    </source>
</evidence>
<dbReference type="RefSeq" id="WP_187358888.1">
    <property type="nucleotide sequence ID" value="NZ_WWCU01000069.1"/>
</dbReference>
<evidence type="ECO:0000313" key="11">
    <source>
        <dbReference type="EMBL" id="MYN11353.1"/>
    </source>
</evidence>
<feature type="non-terminal residue" evidence="11">
    <location>
        <position position="1"/>
    </location>
</feature>
<feature type="domain" description="DEAD box helicase DbpA/CsdA RNA-binding" evidence="10">
    <location>
        <begin position="64"/>
        <end position="133"/>
    </location>
</feature>
<dbReference type="GO" id="GO:0016787">
    <property type="term" value="F:hydrolase activity"/>
    <property type="evidence" value="ECO:0007669"/>
    <property type="project" value="UniProtKB-KW"/>
</dbReference>
<feature type="compositionally biased region" description="Low complexity" evidence="9">
    <location>
        <begin position="9"/>
        <end position="29"/>
    </location>
</feature>
<organism evidence="11 12">
    <name type="scientific">Pseudoduganella aquatica</name>
    <dbReference type="NCBI Taxonomy" id="2660641"/>
    <lineage>
        <taxon>Bacteria</taxon>
        <taxon>Pseudomonadati</taxon>
        <taxon>Pseudomonadota</taxon>
        <taxon>Betaproteobacteria</taxon>
        <taxon>Burkholderiales</taxon>
        <taxon>Oxalobacteraceae</taxon>
        <taxon>Telluria group</taxon>
        <taxon>Pseudoduganella</taxon>
    </lineage>
</organism>
<evidence type="ECO:0000259" key="10">
    <source>
        <dbReference type="Pfam" id="PF03880"/>
    </source>
</evidence>
<dbReference type="CDD" id="cd12499">
    <property type="entry name" value="RRM_EcCsdA_like"/>
    <property type="match status" value="1"/>
</dbReference>
<evidence type="ECO:0000256" key="6">
    <source>
        <dbReference type="ARBA" id="ARBA00022840"/>
    </source>
</evidence>
<dbReference type="InterPro" id="IPR012677">
    <property type="entry name" value="Nucleotide-bd_a/b_plait_sf"/>
</dbReference>
<keyword evidence="4" id="KW-0378">Hydrolase</keyword>
<dbReference type="GO" id="GO:0005737">
    <property type="term" value="C:cytoplasm"/>
    <property type="evidence" value="ECO:0007669"/>
    <property type="project" value="UniProtKB-SubCell"/>
</dbReference>
<keyword evidence="2" id="KW-0963">Cytoplasm</keyword>
<evidence type="ECO:0000256" key="1">
    <source>
        <dbReference type="ARBA" id="ARBA00004496"/>
    </source>
</evidence>
<keyword evidence="6" id="KW-0067">ATP-binding</keyword>
<dbReference type="GO" id="GO:0005524">
    <property type="term" value="F:ATP binding"/>
    <property type="evidence" value="ECO:0007669"/>
    <property type="project" value="UniProtKB-KW"/>
</dbReference>
<evidence type="ECO:0000256" key="5">
    <source>
        <dbReference type="ARBA" id="ARBA00022806"/>
    </source>
</evidence>
<evidence type="ECO:0000256" key="8">
    <source>
        <dbReference type="ARBA" id="ARBA00047984"/>
    </source>
</evidence>
<comment type="catalytic activity">
    <reaction evidence="8">
        <text>ATP + H2O = ADP + phosphate + H(+)</text>
        <dbReference type="Rhea" id="RHEA:13065"/>
        <dbReference type="ChEBI" id="CHEBI:15377"/>
        <dbReference type="ChEBI" id="CHEBI:15378"/>
        <dbReference type="ChEBI" id="CHEBI:30616"/>
        <dbReference type="ChEBI" id="CHEBI:43474"/>
        <dbReference type="ChEBI" id="CHEBI:456216"/>
        <dbReference type="EC" id="3.6.4.13"/>
    </reaction>
</comment>
<dbReference type="Gene3D" id="3.30.70.330">
    <property type="match status" value="1"/>
</dbReference>
<evidence type="ECO:0000256" key="4">
    <source>
        <dbReference type="ARBA" id="ARBA00022801"/>
    </source>
</evidence>
<feature type="region of interest" description="Disordered" evidence="9">
    <location>
        <begin position="1"/>
        <end position="56"/>
    </location>
</feature>
<dbReference type="GO" id="GO:0003723">
    <property type="term" value="F:RNA binding"/>
    <property type="evidence" value="ECO:0007669"/>
    <property type="project" value="UniProtKB-KW"/>
</dbReference>
<keyword evidence="7" id="KW-0694">RNA-binding</keyword>
<reference evidence="11 12" key="1">
    <citation type="submission" date="2019-12" db="EMBL/GenBank/DDBJ databases">
        <title>Novel species isolated from a subtropical stream in China.</title>
        <authorList>
            <person name="Lu H."/>
        </authorList>
    </citation>
    <scope>NUCLEOTIDE SEQUENCE [LARGE SCALE GENOMIC DNA]</scope>
    <source>
        <strain evidence="11 12">FT127W</strain>
    </source>
</reference>
<dbReference type="Pfam" id="PF03880">
    <property type="entry name" value="DbpA"/>
    <property type="match status" value="1"/>
</dbReference>
<protein>
    <submittedName>
        <fullName evidence="11">ATP-dependent RNA helicase</fullName>
    </submittedName>
</protein>
<evidence type="ECO:0000256" key="2">
    <source>
        <dbReference type="ARBA" id="ARBA00022490"/>
    </source>
</evidence>
<evidence type="ECO:0000256" key="3">
    <source>
        <dbReference type="ARBA" id="ARBA00022741"/>
    </source>
</evidence>
<proteinExistence type="predicted"/>
<keyword evidence="5 11" id="KW-0347">Helicase</keyword>
<evidence type="ECO:0000256" key="7">
    <source>
        <dbReference type="ARBA" id="ARBA00022884"/>
    </source>
</evidence>
<keyword evidence="3" id="KW-0547">Nucleotide-binding</keyword>
<comment type="caution">
    <text evidence="11">The sequence shown here is derived from an EMBL/GenBank/DDBJ whole genome shotgun (WGS) entry which is preliminary data.</text>
</comment>
<feature type="region of interest" description="Disordered" evidence="9">
    <location>
        <begin position="131"/>
        <end position="178"/>
    </location>
</feature>
<dbReference type="GO" id="GO:0003724">
    <property type="term" value="F:RNA helicase activity"/>
    <property type="evidence" value="ECO:0007669"/>
    <property type="project" value="UniProtKB-EC"/>
</dbReference>
<accession>A0A7X4KQH1</accession>
<dbReference type="FunFam" id="3.30.70.330:FF:000068">
    <property type="entry name" value="ATP-dependent RNA helicase DeaD"/>
    <property type="match status" value="1"/>
</dbReference>
<comment type="subcellular location">
    <subcellularLocation>
        <location evidence="1">Cytoplasm</location>
    </subcellularLocation>
</comment>
<dbReference type="AlphaFoldDB" id="A0A7X4KQH1"/>
<dbReference type="InterPro" id="IPR034415">
    <property type="entry name" value="CsdA_RRM"/>
</dbReference>
<evidence type="ECO:0000313" key="12">
    <source>
        <dbReference type="Proteomes" id="UP000450676"/>
    </source>
</evidence>
<sequence length="178" mass="18983">PAAPRPAPAERAAPVERAPAPKRAAAPEPELAPKDDDSEPAFGDEAPKKKKKDKHKVTLPMSAFRIEVGSKHAATPSNIVGAIANEAGIEAKYIGRIEIFDDHSVLELPDGMPDDVFQHLGKVWVGGQQLRISHADAMPPESGKHTPPKPAAAKPGAPKKVPGTDKPLRKPGKFNKFK</sequence>
<dbReference type="EMBL" id="WWCU01000069">
    <property type="protein sequence ID" value="MYN11353.1"/>
    <property type="molecule type" value="Genomic_DNA"/>
</dbReference>
<gene>
    <name evidence="11" type="ORF">GTP77_28990</name>
</gene>
<feature type="compositionally biased region" description="Basic residues" evidence="9">
    <location>
        <begin position="169"/>
        <end position="178"/>
    </location>
</feature>